<protein>
    <submittedName>
        <fullName evidence="3">Uncharacterized protein</fullName>
    </submittedName>
</protein>
<gene>
    <name evidence="3" type="ORF">I302_05718</name>
    <name evidence="4" type="ORF">I302_107018</name>
</gene>
<dbReference type="OrthoDB" id="10580143at2759"/>
<reference evidence="4" key="4">
    <citation type="submission" date="2024-02" db="EMBL/GenBank/DDBJ databases">
        <title>Comparative genomics of Cryptococcus and Kwoniella reveals pathogenesis evolution and contrasting modes of karyotype evolution via chromosome fusion or intercentromeric recombination.</title>
        <authorList>
            <person name="Coelho M.A."/>
            <person name="David-Palma M."/>
            <person name="Shea T."/>
            <person name="Bowers K."/>
            <person name="McGinley-Smith S."/>
            <person name="Mohammad A.W."/>
            <person name="Gnirke A."/>
            <person name="Yurkov A.M."/>
            <person name="Nowrousian M."/>
            <person name="Sun S."/>
            <person name="Cuomo C.A."/>
            <person name="Heitman J."/>
        </authorList>
    </citation>
    <scope>NUCLEOTIDE SEQUENCE</scope>
    <source>
        <strain evidence="4">CBS 10118</strain>
    </source>
</reference>
<keyword evidence="2" id="KW-0812">Transmembrane</keyword>
<keyword evidence="2" id="KW-0472">Membrane</keyword>
<dbReference type="EMBL" id="KI894022">
    <property type="protein sequence ID" value="OCF24259.1"/>
    <property type="molecule type" value="Genomic_DNA"/>
</dbReference>
<feature type="region of interest" description="Disordered" evidence="1">
    <location>
        <begin position="188"/>
        <end position="217"/>
    </location>
</feature>
<name>A0A1B9FZS0_9TREE</name>
<keyword evidence="5" id="KW-1185">Reference proteome</keyword>
<accession>A0A1B9FZS0</accession>
<dbReference type="RefSeq" id="XP_019045329.1">
    <property type="nucleotide sequence ID" value="XM_019192332.1"/>
</dbReference>
<feature type="compositionally biased region" description="Basic and acidic residues" evidence="1">
    <location>
        <begin position="481"/>
        <end position="492"/>
    </location>
</feature>
<dbReference type="KEGG" id="kbi:30210117"/>
<evidence type="ECO:0000256" key="2">
    <source>
        <dbReference type="SAM" id="Phobius"/>
    </source>
</evidence>
<feature type="compositionally biased region" description="Polar residues" evidence="1">
    <location>
        <begin position="422"/>
        <end position="432"/>
    </location>
</feature>
<reference evidence="3" key="1">
    <citation type="submission" date="2013-07" db="EMBL/GenBank/DDBJ databases">
        <title>The Genome Sequence of Cryptococcus bestiolae CBS10118.</title>
        <authorList>
            <consortium name="The Broad Institute Genome Sequencing Platform"/>
            <person name="Cuomo C."/>
            <person name="Litvintseva A."/>
            <person name="Chen Y."/>
            <person name="Heitman J."/>
            <person name="Sun S."/>
            <person name="Springer D."/>
            <person name="Dromer F."/>
            <person name="Young S.K."/>
            <person name="Zeng Q."/>
            <person name="Gargeya S."/>
            <person name="Fitzgerald M."/>
            <person name="Abouelleil A."/>
            <person name="Alvarado L."/>
            <person name="Berlin A.M."/>
            <person name="Chapman S.B."/>
            <person name="Dewar J."/>
            <person name="Goldberg J."/>
            <person name="Griggs A."/>
            <person name="Gujja S."/>
            <person name="Hansen M."/>
            <person name="Howarth C."/>
            <person name="Imamovic A."/>
            <person name="Larimer J."/>
            <person name="McCowan C."/>
            <person name="Murphy C."/>
            <person name="Pearson M."/>
            <person name="Priest M."/>
            <person name="Roberts A."/>
            <person name="Saif S."/>
            <person name="Shea T."/>
            <person name="Sykes S."/>
            <person name="Wortman J."/>
            <person name="Nusbaum C."/>
            <person name="Birren B."/>
        </authorList>
    </citation>
    <scope>NUCLEOTIDE SEQUENCE [LARGE SCALE GENOMIC DNA]</scope>
    <source>
        <strain evidence="3">CBS 10118</strain>
    </source>
</reference>
<feature type="region of interest" description="Disordered" evidence="1">
    <location>
        <begin position="1"/>
        <end position="64"/>
    </location>
</feature>
<dbReference type="STRING" id="1296100.A0A1B9FZS0"/>
<reference evidence="4" key="2">
    <citation type="submission" date="2013-07" db="EMBL/GenBank/DDBJ databases">
        <authorList>
            <consortium name="The Broad Institute Genome Sequencing Platform"/>
            <person name="Cuomo C."/>
            <person name="Litvintseva A."/>
            <person name="Chen Y."/>
            <person name="Heitman J."/>
            <person name="Sun S."/>
            <person name="Springer D."/>
            <person name="Dromer F."/>
            <person name="Young S.K."/>
            <person name="Zeng Q."/>
            <person name="Gargeya S."/>
            <person name="Fitzgerald M."/>
            <person name="Abouelleil A."/>
            <person name="Alvarado L."/>
            <person name="Berlin A.M."/>
            <person name="Chapman S.B."/>
            <person name="Dewar J."/>
            <person name="Goldberg J."/>
            <person name="Griggs A."/>
            <person name="Gujja S."/>
            <person name="Hansen M."/>
            <person name="Howarth C."/>
            <person name="Imamovic A."/>
            <person name="Larimer J."/>
            <person name="McCowan C."/>
            <person name="Murphy C."/>
            <person name="Pearson M."/>
            <person name="Priest M."/>
            <person name="Roberts A."/>
            <person name="Saif S."/>
            <person name="Shea T."/>
            <person name="Sykes S."/>
            <person name="Wortman J."/>
            <person name="Nusbaum C."/>
            <person name="Birren B."/>
        </authorList>
    </citation>
    <scope>NUCLEOTIDE SEQUENCE</scope>
    <source>
        <strain evidence="4">CBS 10118</strain>
    </source>
</reference>
<dbReference type="EMBL" id="CP144545">
    <property type="protein sequence ID" value="WVW84982.1"/>
    <property type="molecule type" value="Genomic_DNA"/>
</dbReference>
<dbReference type="AlphaFoldDB" id="A0A1B9FZS0"/>
<dbReference type="Proteomes" id="UP000092730">
    <property type="component" value="Chromosome 5"/>
</dbReference>
<keyword evidence="2" id="KW-1133">Transmembrane helix</keyword>
<evidence type="ECO:0000256" key="1">
    <source>
        <dbReference type="SAM" id="MobiDB-lite"/>
    </source>
</evidence>
<dbReference type="VEuPathDB" id="FungiDB:I302_05718"/>
<evidence type="ECO:0000313" key="3">
    <source>
        <dbReference type="EMBL" id="OCF24259.1"/>
    </source>
</evidence>
<feature type="transmembrane region" description="Helical" evidence="2">
    <location>
        <begin position="270"/>
        <end position="293"/>
    </location>
</feature>
<reference evidence="3" key="3">
    <citation type="submission" date="2014-01" db="EMBL/GenBank/DDBJ databases">
        <title>Evolution of pathogenesis and genome organization in the Tremellales.</title>
        <authorList>
            <person name="Cuomo C."/>
            <person name="Litvintseva A."/>
            <person name="Heitman J."/>
            <person name="Chen Y."/>
            <person name="Sun S."/>
            <person name="Springer D."/>
            <person name="Dromer F."/>
            <person name="Young S."/>
            <person name="Zeng Q."/>
            <person name="Chapman S."/>
            <person name="Gujja S."/>
            <person name="Saif S."/>
            <person name="Birren B."/>
        </authorList>
    </citation>
    <scope>NUCLEOTIDE SEQUENCE</scope>
    <source>
        <strain evidence="3">CBS 10118</strain>
    </source>
</reference>
<dbReference type="GeneID" id="30210117"/>
<feature type="region of interest" description="Disordered" evidence="1">
    <location>
        <begin position="422"/>
        <end position="499"/>
    </location>
</feature>
<proteinExistence type="predicted"/>
<feature type="compositionally biased region" description="Polar residues" evidence="1">
    <location>
        <begin position="27"/>
        <end position="51"/>
    </location>
</feature>
<evidence type="ECO:0000313" key="4">
    <source>
        <dbReference type="EMBL" id="WVW84982.1"/>
    </source>
</evidence>
<organism evidence="3">
    <name type="scientific">Kwoniella bestiolae CBS 10118</name>
    <dbReference type="NCBI Taxonomy" id="1296100"/>
    <lineage>
        <taxon>Eukaryota</taxon>
        <taxon>Fungi</taxon>
        <taxon>Dikarya</taxon>
        <taxon>Basidiomycota</taxon>
        <taxon>Agaricomycotina</taxon>
        <taxon>Tremellomycetes</taxon>
        <taxon>Tremellales</taxon>
        <taxon>Cryptococcaceae</taxon>
        <taxon>Kwoniella</taxon>
    </lineage>
</organism>
<sequence>MSSSNTGGLLADLLGGGTNEEEENTTRLTSQTTGLLSDSEESTNTRLSPTATAEAEEDNLLTSTGLATTTAIGVATTSTSLDEDTSIVKDPTRTVGQAVSSTAITSFGISSALVPTSINSLTGTSLRPLLSSASSLSNLLETETIEGITSALLPLTTTLGSASSLLISSSSAITSSASLSSIRNLTSATTSATSASTEETTSEEITSSTEFPSETSPPVIVTISAGKNVTLTSSIYSTAEPTSTENTSKEAANNVDSGDNTSILNTENKLFPLGVILVVVGSIIALVTILWFLMKVLGITRRRQRLRGAIPSFVPPERIDFPDDMGNEKYDAYPSVHHHQMNQSNSSWDYMPNGYGAGGRSMTPMDGGNLAGFGVGDGNARGYDEENFIPDFPPQPSQGYIPPSQMMDHQNGYSHIQQSNPFMVESHNNGNSRDLVPVRSNSQSSHASDHGYGSGPGLSRKGTTTDAYGGVEISRSGSNGSEHKLNKGRDWEGGAGGYV</sequence>
<evidence type="ECO:0000313" key="5">
    <source>
        <dbReference type="Proteomes" id="UP000092730"/>
    </source>
</evidence>